<dbReference type="Proteomes" id="UP000220797">
    <property type="component" value="Unassembled WGS sequence"/>
</dbReference>
<feature type="chain" id="PRO_5012610900" evidence="2">
    <location>
        <begin position="21"/>
        <end position="2827"/>
    </location>
</feature>
<dbReference type="GeneID" id="39732489"/>
<dbReference type="RefSeq" id="XP_028527076.1">
    <property type="nucleotide sequence ID" value="XM_028670312.1"/>
</dbReference>
<dbReference type="EMBL" id="CVMV01000022">
    <property type="protein sequence ID" value="CRG94255.1"/>
    <property type="molecule type" value="Genomic_DNA"/>
</dbReference>
<organism evidence="3 4">
    <name type="scientific">Plasmodium gallinaceum</name>
    <dbReference type="NCBI Taxonomy" id="5849"/>
    <lineage>
        <taxon>Eukaryota</taxon>
        <taxon>Sar</taxon>
        <taxon>Alveolata</taxon>
        <taxon>Apicomplexa</taxon>
        <taxon>Aconoidasida</taxon>
        <taxon>Haemosporida</taxon>
        <taxon>Plasmodiidae</taxon>
        <taxon>Plasmodium</taxon>
        <taxon>Plasmodium (Haemamoeba)</taxon>
    </lineage>
</organism>
<accession>A0A1J1GP36</accession>
<protein>
    <submittedName>
        <fullName evidence="3">Oocyst capsule protein, putative</fullName>
    </submittedName>
</protein>
<name>A0A1J1GP36_PLAGA</name>
<feature type="region of interest" description="Disordered" evidence="1">
    <location>
        <begin position="2769"/>
        <end position="2789"/>
    </location>
</feature>
<feature type="signal peptide" evidence="2">
    <location>
        <begin position="1"/>
        <end position="20"/>
    </location>
</feature>
<proteinExistence type="predicted"/>
<reference evidence="3" key="1">
    <citation type="submission" date="2015-04" db="EMBL/GenBank/DDBJ databases">
        <authorList>
            <consortium name="Pathogen Informatics"/>
        </authorList>
    </citation>
    <scope>NUCLEOTIDE SEQUENCE [LARGE SCALE GENOMIC DNA]</scope>
    <source>
        <strain evidence="3">8A</strain>
    </source>
</reference>
<sequence length="2827" mass="330967">MHIFNLYNILLVCLIGIVYSSWHDDYDIDPIKNDTSKKFTKKKISSKKKRYALDIRSFGEQCVIKYEEICETGNYDIHIKNGIKGHAVKVMLVQKNKSDLVSVHSLNDRFSDSGYAIFHFKNIPSMHYSIILEVSDLIHNSDYDIGEGCNCIKCNDYKREIDLEKIEDKLIHKIRSDTKNLLLYPQKSFVNGKYLFDRFLLFHAERNKKTIEDYETLYRDYYELVYPCSGIMMTHSEKYNLNYDLTSVKCYYVHLMDKFLKKINSNSTYILKFKTPILLEFEQNASNDDIRITPNYTIYLPLKYKDSFYVPRGTVNGSLVTINTYNYLFSNKYIYKNNNYNRMEHVHLFRIFFKLFSKHNSISSEEMLQYTTGMTLEKPPTYMDKPYNIYSEELAVLLNSLNFEFNADLIGLKKNAVILDERVYTSHYNSNSYAYIENNQLVLRESSEICLVTLGYIAQELSEYINNKLSEENKSKCHILKNSASYANISTMHFTYELDCNSTLYYMESIINQDENIKPFLSNKTIIEDISVKLLYDDIFSYSILLYVTINEYIVDIIKKYAPKYLNEQTAITLTVVGRRSDDMEEQFDHELKKIVFPIYCDKNCSSYEPIIIKDNLDYIAINKICIENMRLPSICLSEYSFSYIFDTRLLRVYTLNLNPYPETVLTLGVHTAITEEYYCVLMRQPNIIPNNNIPNVYIDNVCKELINRCDLLTTKVFVENVTASSNIKNIYSHSKLSFLTGFHEKHEEMLQITYSTENTNIKKKHLLTHYSDGFYTNMHDNKISLEREKERFKRSLQTQNYYDEGDDYYNDDLQVEENQYNIEIFNDLDLYDEKPTHIQTSKNNDISLYPFGQISVNYNHLKKNMYMKFLNDHIYFYEKEETNSDISPYFINVSPYNYECLGAYAYLINKFNILVNNSLNCEAVNMIVEVLLKGNLGKYFIQSKNKIHLNFFKRHKDSYDVFDLVDVEIYAPNTPQVPINKYTLNVSIDEINQNLLYLHKNIEYTNKYFSNVYIMMFKIAYLFSDYDFHTFFNDLTGIILVDTVILQNLSKLQPSDKINIQNIENILKDEYEIFIEKHTQPSDKIINEISLLAAYIVELRSSYKKYAFNTDIISFADIKYFVYVDEFKYKNIKHTINEMVYKLSKYNALVIKKKALCCSNFVNEVEQSLKYYILYKYIVTDRFVQESEAHIIQKSHSIIQKLLERPISSSDIHTQDENELNYIINLIMNESGYIHRKNPSLYIDMECVNLDIIDHYENIIKEFRTFIDSNGVRVDMLMSDSLPDNSITLKEDMDYHIYFLFRNLSMPFIGKTNKKETLGLRRFLLTSGTFYRSKNGNILSCYLDIVNKDSIFMLEKIIFVSKSKDRLVKEINVEYQTFFVHPFNLLSDDFSLDKNNLIKYYFESALKCYHYNDGLQNCEYPPYSYDGFTPYYVSYFENNQKKEILFSDDENIAKALNNFPLFLSHRYKLPLNGEKMSSHIYSIIRDILQEITSSMGIYDFSKKNCDVLHLNNNQLNLENDKNSLISNILFDNKYCINRSAIFNKVLKICTFNKEELVSLFGSMTSNILPYRLNENFSNLLTLEELLNLIFYFTSSPPQMLSDIKAISLYLEISELNDSSDKKVIVEKDSIKINKKLLNYVDKNSLVLFNTLLYEQLFKFISDVNDNKKYILSESEKTKKSIPETINYHMDRYINNMACDNSIFTNAGSILKADGSPSHHYPSFTYTDNDIYVKQQTDESFAFNNLFIFKGMSQSKGEYIKAIIVLSLFKFNSLKLIENIELIGNSWYNNNQITMKCYADKNYKNDFIESYNLEKNSVYFVCDNVYTKYHKSDVYEFNKFLISFGNDGNITRHMYQDMPIRPLYKIANKPLMTPLEEPSIKIQLINDNLDTSHIMYSVNVNGNILLDKDPYAVIKPIFTSDSYLYNTSISIYDDYVTYKYPRKPKYSEFLDLPISKNIFKGDSLNMSVGNINETNNKIDNVYVLKMVKSFNLLSLIIRDMFNNEYVADLTKMQVMNIDHAISHSEDEYEDHFMQPHKNIDNNETEETNIPQEEIEVEEVNHTTKEDEKTKHLDNMVPLFRMAYLFRIENIDISIISESEKLSYFKVTADSGLNEDVVDLSIDEDSHKIKSIRHRSIDSNLLDNIFEKMNDKKKFQIGNYVIKIFSINFYTIMVPIGKEKEVTVEYIDGDEVEKINKIIEDNNKQKNLGNSSSNISKLGISEPEKLKPEINENLDSQDENATFFRSLYYPISVKRLDDNSFNMGVILYTGSVSENKYNIQVKNGEYSGTCISGKCNLNSKDLKEFMNVVSKQIMDGTYELNIKKHIKIDNQRDQEPLGNLDIPIILNRNNKINTNMDKNWIKINISGSTFFENKRFTETFTLEGYNIKKGLFEIFSTGEKYIMRQNLDKNESLTLGELKEIILIIGYELPRGEYTIYIEKIDTESYIYNDINQYNDNRDNVNRNVVKEDIVSFRSTVKILDDGNHKGYSLKKIVEGNDKDMQTGEYFVQVNNEIYNTTSIKGPPISEEKMKSIIQNAWNSKDSILISYYVEIFNGEDILKNCIDKNEQEYFLIINTLSDKEDTIHNTENIKFFGKNIENGDYHVDVFDNTYTSKPVSGPPLNSKIIEELMALSYKKANGKFFISIRKKDNICNTIREKEKTITARCVGDQTGNNYVYKLDDHEMIENLDVGLYQISISQDGKCNIEGIHHNDTEEKVCKIFNDLRNKLSCDNYQIQVETKIKEEVYIPYSNFKETIPIYISPSHNSYNTNLPSHIKSQTYSNPTEYKDKDSNRTTAYYQAQNNGSSIKTTLCSSPVSSSCKNNLRNSK</sequence>
<keyword evidence="2" id="KW-0732">Signal</keyword>
<dbReference type="OrthoDB" id="369957at2759"/>
<evidence type="ECO:0000256" key="1">
    <source>
        <dbReference type="SAM" id="MobiDB-lite"/>
    </source>
</evidence>
<keyword evidence="4" id="KW-1185">Reference proteome</keyword>
<feature type="compositionally biased region" description="Polar residues" evidence="1">
    <location>
        <begin position="2769"/>
        <end position="2783"/>
    </location>
</feature>
<comment type="caution">
    <text evidence="3">The sequence shown here is derived from an EMBL/GenBank/DDBJ whole genome shotgun (WGS) entry which is preliminary data.</text>
</comment>
<evidence type="ECO:0000313" key="3">
    <source>
        <dbReference type="EMBL" id="CRG94255.1"/>
    </source>
</evidence>
<gene>
    <name evidence="3" type="primary">Cap380</name>
    <name evidence="3" type="ORF">PGAL8A_00395900</name>
</gene>
<evidence type="ECO:0000313" key="4">
    <source>
        <dbReference type="Proteomes" id="UP000220797"/>
    </source>
</evidence>
<evidence type="ECO:0000256" key="2">
    <source>
        <dbReference type="SAM" id="SignalP"/>
    </source>
</evidence>
<dbReference type="VEuPathDB" id="PlasmoDB:PGAL8A_00395900"/>